<feature type="non-terminal residue" evidence="1">
    <location>
        <position position="118"/>
    </location>
</feature>
<comment type="caution">
    <text evidence="1">The sequence shown here is derived from an EMBL/GenBank/DDBJ whole genome shotgun (WGS) entry which is preliminary data.</text>
</comment>
<dbReference type="Proteomes" id="UP001596207">
    <property type="component" value="Unassembled WGS sequence"/>
</dbReference>
<evidence type="ECO:0000313" key="2">
    <source>
        <dbReference type="Proteomes" id="UP001596207"/>
    </source>
</evidence>
<proteinExistence type="predicted"/>
<accession>A0ABW1HZR7</accession>
<keyword evidence="2" id="KW-1185">Reference proteome</keyword>
<dbReference type="EMBL" id="JBHSQQ010000531">
    <property type="protein sequence ID" value="MFC5946168.1"/>
    <property type="molecule type" value="Genomic_DNA"/>
</dbReference>
<name>A0ABW1HZR7_9ACTN</name>
<organism evidence="1 2">
    <name type="scientific">Micromonospora harpali</name>
    <dbReference type="NCBI Taxonomy" id="1490225"/>
    <lineage>
        <taxon>Bacteria</taxon>
        <taxon>Bacillati</taxon>
        <taxon>Actinomycetota</taxon>
        <taxon>Actinomycetes</taxon>
        <taxon>Micromonosporales</taxon>
        <taxon>Micromonosporaceae</taxon>
        <taxon>Micromonospora</taxon>
    </lineage>
</organism>
<evidence type="ECO:0000313" key="1">
    <source>
        <dbReference type="EMBL" id="MFC5946168.1"/>
    </source>
</evidence>
<sequence length="118" mass="11761">MTLRGRLTAAFLTVVLGPVLLGAFFVGLTMTTVDRNRAAERLGLAAATVRTSVDALCQQLRAAADAVALAPDSAGRAGTAGQVVGRGLAAAVLVTDVAGVPTYATPGAPAAPWRDCGA</sequence>
<gene>
    <name evidence="1" type="ORF">ACFPZ4_32505</name>
</gene>
<reference evidence="2" key="1">
    <citation type="journal article" date="2019" name="Int. J. Syst. Evol. Microbiol.">
        <title>The Global Catalogue of Microorganisms (GCM) 10K type strain sequencing project: providing services to taxonomists for standard genome sequencing and annotation.</title>
        <authorList>
            <consortium name="The Broad Institute Genomics Platform"/>
            <consortium name="The Broad Institute Genome Sequencing Center for Infectious Disease"/>
            <person name="Wu L."/>
            <person name="Ma J."/>
        </authorList>
    </citation>
    <scope>NUCLEOTIDE SEQUENCE [LARGE SCALE GENOMIC DNA]</scope>
    <source>
        <strain evidence="2">CGMCC 4.7173</strain>
    </source>
</reference>
<protein>
    <submittedName>
        <fullName evidence="1">Diguanylate cyclase</fullName>
    </submittedName>
</protein>